<reference evidence="2 3" key="1">
    <citation type="submission" date="2021-06" db="EMBL/GenBank/DDBJ databases">
        <authorList>
            <person name="Kallberg Y."/>
            <person name="Tangrot J."/>
            <person name="Rosling A."/>
        </authorList>
    </citation>
    <scope>NUCLEOTIDE SEQUENCE [LARGE SCALE GENOMIC DNA]</scope>
    <source>
        <strain evidence="2 3">120-4 pot B 10/14</strain>
    </source>
</reference>
<dbReference type="Proteomes" id="UP000789901">
    <property type="component" value="Unassembled WGS sequence"/>
</dbReference>
<name>A0ABM8W3C5_GIGMA</name>
<sequence length="182" mass="21021">MEPIDITSEVYTALTKTQHSSSEQIGHKTKKHRVDISGIEEHIPLLQDANNESETSILLTVKEETMTSSTEELSKVGEFENNKHLQINFFPNNLYLEKNYGQDKLNAENNNEQDKADRLEIQSNGTIQEDNPRPIYSSVLKNKKDTKRQIDKRQNSEWKSIVKTRISQKIKAKRTQQLDPVK</sequence>
<comment type="caution">
    <text evidence="2">The sequence shown here is derived from an EMBL/GenBank/DDBJ whole genome shotgun (WGS) entry which is preliminary data.</text>
</comment>
<feature type="compositionally biased region" description="Basic and acidic residues" evidence="1">
    <location>
        <begin position="147"/>
        <end position="156"/>
    </location>
</feature>
<keyword evidence="3" id="KW-1185">Reference proteome</keyword>
<evidence type="ECO:0000313" key="3">
    <source>
        <dbReference type="Proteomes" id="UP000789901"/>
    </source>
</evidence>
<accession>A0ABM8W3C5</accession>
<gene>
    <name evidence="2" type="ORF">GMARGA_LOCUS2834</name>
</gene>
<protein>
    <submittedName>
        <fullName evidence="2">26508_t:CDS:1</fullName>
    </submittedName>
</protein>
<proteinExistence type="predicted"/>
<organism evidence="2 3">
    <name type="scientific">Gigaspora margarita</name>
    <dbReference type="NCBI Taxonomy" id="4874"/>
    <lineage>
        <taxon>Eukaryota</taxon>
        <taxon>Fungi</taxon>
        <taxon>Fungi incertae sedis</taxon>
        <taxon>Mucoromycota</taxon>
        <taxon>Glomeromycotina</taxon>
        <taxon>Glomeromycetes</taxon>
        <taxon>Diversisporales</taxon>
        <taxon>Gigasporaceae</taxon>
        <taxon>Gigaspora</taxon>
    </lineage>
</organism>
<dbReference type="EMBL" id="CAJVQB010000938">
    <property type="protein sequence ID" value="CAG8514175.1"/>
    <property type="molecule type" value="Genomic_DNA"/>
</dbReference>
<feature type="region of interest" description="Disordered" evidence="1">
    <location>
        <begin position="122"/>
        <end position="156"/>
    </location>
</feature>
<evidence type="ECO:0000313" key="2">
    <source>
        <dbReference type="EMBL" id="CAG8514175.1"/>
    </source>
</evidence>
<evidence type="ECO:0000256" key="1">
    <source>
        <dbReference type="SAM" id="MobiDB-lite"/>
    </source>
</evidence>